<dbReference type="EMBL" id="CP002480">
    <property type="protein sequence ID" value="ADW69066.1"/>
    <property type="molecule type" value="Genomic_DNA"/>
</dbReference>
<reference evidence="2" key="1">
    <citation type="submission" date="2011-01" db="EMBL/GenBank/DDBJ databases">
        <title>Complete sequence of chromosome of Acidobacterium sp. MP5ACTX9.</title>
        <authorList>
            <consortium name="US DOE Joint Genome Institute"/>
            <person name="Lucas S."/>
            <person name="Copeland A."/>
            <person name="Lapidus A."/>
            <person name="Cheng J.-F."/>
            <person name="Goodwin L."/>
            <person name="Pitluck S."/>
            <person name="Teshima H."/>
            <person name="Detter J.C."/>
            <person name="Han C."/>
            <person name="Tapia R."/>
            <person name="Land M."/>
            <person name="Hauser L."/>
            <person name="Kyrpides N."/>
            <person name="Ivanova N."/>
            <person name="Ovchinnikova G."/>
            <person name="Pagani I."/>
            <person name="Rawat S.R."/>
            <person name="Mannisto M."/>
            <person name="Haggblom M.M."/>
            <person name="Woyke T."/>
        </authorList>
    </citation>
    <scope>NUCLEOTIDE SEQUENCE [LARGE SCALE GENOMIC DNA]</scope>
    <source>
        <strain evidence="2">MP5ACTX9</strain>
    </source>
</reference>
<dbReference type="Proteomes" id="UP000000343">
    <property type="component" value="Chromosome"/>
</dbReference>
<protein>
    <submittedName>
        <fullName evidence="1">Uncharacterized protein</fullName>
    </submittedName>
</protein>
<evidence type="ECO:0000313" key="2">
    <source>
        <dbReference type="Proteomes" id="UP000000343"/>
    </source>
</evidence>
<sequence>MSYLFINTTAVLDSTNTAFFTSLSGRTCTPPLKMGIEEKSSLLRGFLAATIQGLSHLRDTFGNGNGYSIDVCIPNEAIAREIREHSSRKSLLHGDDDALWADFHRLSTGFELKFISSPGESGNLRTFYGWNSTPFILGELEGEVGYTPAKLTPAAAPEPPPIRYAPNYKVSVG</sequence>
<gene>
    <name evidence="1" type="ordered locus">AciX9_2021</name>
</gene>
<dbReference type="HOGENOM" id="CLU_1545461_0_0_0"/>
<dbReference type="PaxDb" id="1198114-AciX9_2021"/>
<dbReference type="AlphaFoldDB" id="E8X1B2"/>
<accession>E8X1B2</accession>
<proteinExistence type="predicted"/>
<dbReference type="KEGG" id="acm:AciX9_2021"/>
<keyword evidence="2" id="KW-1185">Reference proteome</keyword>
<dbReference type="STRING" id="1198114.AciX9_2021"/>
<name>E8X1B2_GRATM</name>
<organism evidence="2">
    <name type="scientific">Granulicella tundricola (strain ATCC BAA-1859 / DSM 23138 / MP5ACTX9)</name>
    <dbReference type="NCBI Taxonomy" id="1198114"/>
    <lineage>
        <taxon>Bacteria</taxon>
        <taxon>Pseudomonadati</taxon>
        <taxon>Acidobacteriota</taxon>
        <taxon>Terriglobia</taxon>
        <taxon>Terriglobales</taxon>
        <taxon>Acidobacteriaceae</taxon>
        <taxon>Granulicella</taxon>
    </lineage>
</organism>
<evidence type="ECO:0000313" key="1">
    <source>
        <dbReference type="EMBL" id="ADW69066.1"/>
    </source>
</evidence>
<dbReference type="RefSeq" id="WP_013580384.1">
    <property type="nucleotide sequence ID" value="NC_015064.1"/>
</dbReference>